<evidence type="ECO:0000259" key="2">
    <source>
        <dbReference type="Pfam" id="PF04092"/>
    </source>
</evidence>
<feature type="domain" description="SRS" evidence="2">
    <location>
        <begin position="177"/>
        <end position="279"/>
    </location>
</feature>
<dbReference type="SUPFAM" id="SSF74877">
    <property type="entry name" value="Major surface antigen p30, SAG1"/>
    <property type="match status" value="2"/>
</dbReference>
<feature type="chain" id="PRO_5012903277" evidence="1">
    <location>
        <begin position="36"/>
        <end position="307"/>
    </location>
</feature>
<dbReference type="InterPro" id="IPR007226">
    <property type="entry name" value="SRS_dom"/>
</dbReference>
<gene>
    <name evidence="3" type="ORF">CSUI_007474</name>
</gene>
<dbReference type="OrthoDB" id="333652at2759"/>
<feature type="signal peptide" evidence="1">
    <location>
        <begin position="1"/>
        <end position="35"/>
    </location>
</feature>
<dbReference type="Proteomes" id="UP000221165">
    <property type="component" value="Unassembled WGS sequence"/>
</dbReference>
<keyword evidence="1" id="KW-0732">Signal</keyword>
<dbReference type="RefSeq" id="XP_067920408.1">
    <property type="nucleotide sequence ID" value="XM_068067619.1"/>
</dbReference>
<keyword evidence="4" id="KW-1185">Reference proteome</keyword>
<feature type="domain" description="SRS" evidence="2">
    <location>
        <begin position="45"/>
        <end position="169"/>
    </location>
</feature>
<dbReference type="Pfam" id="PF04092">
    <property type="entry name" value="SAG"/>
    <property type="match status" value="2"/>
</dbReference>
<sequence>MLTCAPKSRQCLVRAQVSAACPLLVLFSVTAAVAGSVTQSNKCEGEGKELQVVLGLTSKTVSFICPTALPNLLPSKEQDAPNFHKCFAEKECRNEKEFSEVVGAEVALVVTGPAQAREPQEGTTYTVTAQKLPETTKKVYLQCTGTTGSSLARDLAAQPKKNCTVEVTVPAKPSADTCAEEKGIITVEVDPTGKSATFKCGGDLTSIQPKETTKVYTDDCSTAVSLDEELPSATLTVDNLMNTLALTELPKAEKTLCYKCVDAVEGSTSTKECRVKVKVPSSGSPSVATHASTSILAVVVLAIICFH</sequence>
<dbReference type="InterPro" id="IPR036755">
    <property type="entry name" value="SRS_dom_sf"/>
</dbReference>
<dbReference type="AlphaFoldDB" id="A0A2C6KQH4"/>
<dbReference type="VEuPathDB" id="ToxoDB:CSUI_007474"/>
<proteinExistence type="predicted"/>
<organism evidence="3 4">
    <name type="scientific">Cystoisospora suis</name>
    <dbReference type="NCBI Taxonomy" id="483139"/>
    <lineage>
        <taxon>Eukaryota</taxon>
        <taxon>Sar</taxon>
        <taxon>Alveolata</taxon>
        <taxon>Apicomplexa</taxon>
        <taxon>Conoidasida</taxon>
        <taxon>Coccidia</taxon>
        <taxon>Eucoccidiorida</taxon>
        <taxon>Eimeriorina</taxon>
        <taxon>Sarcocystidae</taxon>
        <taxon>Cystoisospora</taxon>
    </lineage>
</organism>
<dbReference type="GeneID" id="94430830"/>
<evidence type="ECO:0000313" key="3">
    <source>
        <dbReference type="EMBL" id="PHJ18702.1"/>
    </source>
</evidence>
<comment type="caution">
    <text evidence="3">The sequence shown here is derived from an EMBL/GenBank/DDBJ whole genome shotgun (WGS) entry which is preliminary data.</text>
</comment>
<protein>
    <submittedName>
        <fullName evidence="3">Sag-related sequence srs53f</fullName>
    </submittedName>
</protein>
<evidence type="ECO:0000313" key="4">
    <source>
        <dbReference type="Proteomes" id="UP000221165"/>
    </source>
</evidence>
<dbReference type="GO" id="GO:0016020">
    <property type="term" value="C:membrane"/>
    <property type="evidence" value="ECO:0007669"/>
    <property type="project" value="InterPro"/>
</dbReference>
<name>A0A2C6KQH4_9APIC</name>
<dbReference type="Gene3D" id="2.60.40.1320">
    <property type="entry name" value="SRS domain"/>
    <property type="match status" value="2"/>
</dbReference>
<reference evidence="3 4" key="1">
    <citation type="journal article" date="2017" name="Int. J. Parasitol.">
        <title>The genome of the protozoan parasite Cystoisospora suis and a reverse vaccinology approach to identify vaccine candidates.</title>
        <authorList>
            <person name="Palmieri N."/>
            <person name="Shrestha A."/>
            <person name="Ruttkowski B."/>
            <person name="Beck T."/>
            <person name="Vogl C."/>
            <person name="Tomley F."/>
            <person name="Blake D.P."/>
            <person name="Joachim A."/>
        </authorList>
    </citation>
    <scope>NUCLEOTIDE SEQUENCE [LARGE SCALE GENOMIC DNA]</scope>
    <source>
        <strain evidence="3 4">Wien I</strain>
    </source>
</reference>
<dbReference type="EMBL" id="MIGC01003945">
    <property type="protein sequence ID" value="PHJ18702.1"/>
    <property type="molecule type" value="Genomic_DNA"/>
</dbReference>
<accession>A0A2C6KQH4</accession>
<evidence type="ECO:0000256" key="1">
    <source>
        <dbReference type="SAM" id="SignalP"/>
    </source>
</evidence>